<evidence type="ECO:0000259" key="1">
    <source>
        <dbReference type="Pfam" id="PF13456"/>
    </source>
</evidence>
<dbReference type="Pfam" id="PF13966">
    <property type="entry name" value="zf-RVT"/>
    <property type="match status" value="1"/>
</dbReference>
<dbReference type="InterPro" id="IPR002156">
    <property type="entry name" value="RNaseH_domain"/>
</dbReference>
<evidence type="ECO:0000259" key="2">
    <source>
        <dbReference type="Pfam" id="PF13966"/>
    </source>
</evidence>
<name>A0AAF0PUW3_SOLVR</name>
<proteinExistence type="predicted"/>
<dbReference type="EMBL" id="CP133612">
    <property type="protein sequence ID" value="WMV10355.1"/>
    <property type="molecule type" value="Genomic_DNA"/>
</dbReference>
<evidence type="ECO:0000313" key="4">
    <source>
        <dbReference type="Proteomes" id="UP001234989"/>
    </source>
</evidence>
<dbReference type="AlphaFoldDB" id="A0AAF0PUW3"/>
<reference evidence="3" key="1">
    <citation type="submission" date="2023-08" db="EMBL/GenBank/DDBJ databases">
        <title>A de novo genome assembly of Solanum verrucosum Schlechtendal, a Mexican diploid species geographically isolated from the other diploid A-genome species in potato relatives.</title>
        <authorList>
            <person name="Hosaka K."/>
        </authorList>
    </citation>
    <scope>NUCLEOTIDE SEQUENCE</scope>
    <source>
        <tissue evidence="3">Young leaves</tissue>
    </source>
</reference>
<dbReference type="InterPro" id="IPR026960">
    <property type="entry name" value="RVT-Znf"/>
</dbReference>
<feature type="domain" description="Reverse transcriptase zinc-binding" evidence="2">
    <location>
        <begin position="6"/>
        <end position="99"/>
    </location>
</feature>
<accession>A0AAF0PUW3</accession>
<gene>
    <name evidence="3" type="ORF">MTR67_003740</name>
</gene>
<organism evidence="3 4">
    <name type="scientific">Solanum verrucosum</name>
    <dbReference type="NCBI Taxonomy" id="315347"/>
    <lineage>
        <taxon>Eukaryota</taxon>
        <taxon>Viridiplantae</taxon>
        <taxon>Streptophyta</taxon>
        <taxon>Embryophyta</taxon>
        <taxon>Tracheophyta</taxon>
        <taxon>Spermatophyta</taxon>
        <taxon>Magnoliopsida</taxon>
        <taxon>eudicotyledons</taxon>
        <taxon>Gunneridae</taxon>
        <taxon>Pentapetalae</taxon>
        <taxon>asterids</taxon>
        <taxon>lamiids</taxon>
        <taxon>Solanales</taxon>
        <taxon>Solanaceae</taxon>
        <taxon>Solanoideae</taxon>
        <taxon>Solaneae</taxon>
        <taxon>Solanum</taxon>
    </lineage>
</organism>
<sequence length="190" mass="21446">METGAFSVESCFAALRKLTNLELRMNLTDNIDFSWIWKMHLPPKLKQFLWLLNHGRLPTSCFLHSINILQSLLCMLCDLREEETCVHLFLLCPKLAPLWSELGITPQIASLGYVKWNPHANSNIMLITDSGCDSVSGLSTLGGVFRNSVGDWILGFTGTCPTSQPLEMEMRALLLRLTLALQYGMICIWK</sequence>
<evidence type="ECO:0008006" key="5">
    <source>
        <dbReference type="Google" id="ProtNLM"/>
    </source>
</evidence>
<dbReference type="Proteomes" id="UP001234989">
    <property type="component" value="Chromosome 1"/>
</dbReference>
<keyword evidence="4" id="KW-1185">Reference proteome</keyword>
<protein>
    <recommendedName>
        <fullName evidence="5">Reverse transcriptase zinc-binding domain-containing protein</fullName>
    </recommendedName>
</protein>
<evidence type="ECO:0000313" key="3">
    <source>
        <dbReference type="EMBL" id="WMV10355.1"/>
    </source>
</evidence>
<feature type="domain" description="RNase H type-1" evidence="1">
    <location>
        <begin position="129"/>
        <end position="186"/>
    </location>
</feature>
<dbReference type="GO" id="GO:0004523">
    <property type="term" value="F:RNA-DNA hybrid ribonuclease activity"/>
    <property type="evidence" value="ECO:0007669"/>
    <property type="project" value="InterPro"/>
</dbReference>
<dbReference type="Pfam" id="PF13456">
    <property type="entry name" value="RVT_3"/>
    <property type="match status" value="1"/>
</dbReference>
<dbReference type="GO" id="GO:0003676">
    <property type="term" value="F:nucleic acid binding"/>
    <property type="evidence" value="ECO:0007669"/>
    <property type="project" value="InterPro"/>
</dbReference>